<dbReference type="PANTHER" id="PTHR43547">
    <property type="entry name" value="TWO-COMPONENT HISTIDINE KINASE"/>
    <property type="match status" value="1"/>
</dbReference>
<evidence type="ECO:0000256" key="2">
    <source>
        <dbReference type="ARBA" id="ARBA00012438"/>
    </source>
</evidence>
<evidence type="ECO:0000256" key="4">
    <source>
        <dbReference type="PROSITE-ProRule" id="PRU00169"/>
    </source>
</evidence>
<dbReference type="EC" id="2.7.13.3" evidence="2"/>
<dbReference type="SMART" id="SM00028">
    <property type="entry name" value="TPR"/>
    <property type="match status" value="4"/>
</dbReference>
<keyword evidence="5" id="KW-0812">Transmembrane</keyword>
<dbReference type="InterPro" id="IPR004358">
    <property type="entry name" value="Sig_transdc_His_kin-like_C"/>
</dbReference>
<dbReference type="Proteomes" id="UP001501436">
    <property type="component" value="Unassembled WGS sequence"/>
</dbReference>
<dbReference type="InterPro" id="IPR018060">
    <property type="entry name" value="HTH_AraC"/>
</dbReference>
<dbReference type="InterPro" id="IPR011990">
    <property type="entry name" value="TPR-like_helical_dom_sf"/>
</dbReference>
<dbReference type="CDD" id="cd17574">
    <property type="entry name" value="REC_OmpR"/>
    <property type="match status" value="1"/>
</dbReference>
<dbReference type="PROSITE" id="PS50109">
    <property type="entry name" value="HIS_KIN"/>
    <property type="match status" value="1"/>
</dbReference>
<dbReference type="SUPFAM" id="SSF52172">
    <property type="entry name" value="CheY-like"/>
    <property type="match status" value="1"/>
</dbReference>
<dbReference type="SMART" id="SM00342">
    <property type="entry name" value="HTH_ARAC"/>
    <property type="match status" value="1"/>
</dbReference>
<dbReference type="PRINTS" id="PR00344">
    <property type="entry name" value="BCTRLSENSOR"/>
</dbReference>
<feature type="domain" description="HTH araC/xylS-type" evidence="6">
    <location>
        <begin position="818"/>
        <end position="916"/>
    </location>
</feature>
<organism evidence="9 10">
    <name type="scientific">Mucilaginibacter defluvii</name>
    <dbReference type="NCBI Taxonomy" id="1196019"/>
    <lineage>
        <taxon>Bacteria</taxon>
        <taxon>Pseudomonadati</taxon>
        <taxon>Bacteroidota</taxon>
        <taxon>Sphingobacteriia</taxon>
        <taxon>Sphingobacteriales</taxon>
        <taxon>Sphingobacteriaceae</taxon>
        <taxon>Mucilaginibacter</taxon>
    </lineage>
</organism>
<accession>A0ABP9G0D8</accession>
<dbReference type="Pfam" id="PF00072">
    <property type="entry name" value="Response_reg"/>
    <property type="match status" value="1"/>
</dbReference>
<dbReference type="Pfam" id="PF02518">
    <property type="entry name" value="HATPase_c"/>
    <property type="match status" value="1"/>
</dbReference>
<gene>
    <name evidence="9" type="ORF">GCM10023313_25520</name>
</gene>
<dbReference type="InterPro" id="IPR001789">
    <property type="entry name" value="Sig_transdc_resp-reg_receiver"/>
</dbReference>
<dbReference type="PROSITE" id="PS50110">
    <property type="entry name" value="RESPONSE_REGULATORY"/>
    <property type="match status" value="1"/>
</dbReference>
<dbReference type="Pfam" id="PF00512">
    <property type="entry name" value="HisKA"/>
    <property type="match status" value="1"/>
</dbReference>
<evidence type="ECO:0000259" key="8">
    <source>
        <dbReference type="PROSITE" id="PS50110"/>
    </source>
</evidence>
<comment type="caution">
    <text evidence="9">The sequence shown here is derived from an EMBL/GenBank/DDBJ whole genome shotgun (WGS) entry which is preliminary data.</text>
</comment>
<dbReference type="Gene3D" id="1.25.40.10">
    <property type="entry name" value="Tetratricopeptide repeat domain"/>
    <property type="match status" value="2"/>
</dbReference>
<dbReference type="Pfam" id="PF12833">
    <property type="entry name" value="HTH_18"/>
    <property type="match status" value="1"/>
</dbReference>
<dbReference type="Gene3D" id="3.30.565.10">
    <property type="entry name" value="Histidine kinase-like ATPase, C-terminal domain"/>
    <property type="match status" value="1"/>
</dbReference>
<evidence type="ECO:0000313" key="9">
    <source>
        <dbReference type="EMBL" id="GAA4920634.1"/>
    </source>
</evidence>
<dbReference type="Pfam" id="PF13374">
    <property type="entry name" value="TPR_10"/>
    <property type="match status" value="1"/>
</dbReference>
<dbReference type="InterPro" id="IPR036890">
    <property type="entry name" value="HATPase_C_sf"/>
</dbReference>
<dbReference type="SUPFAM" id="SSF48452">
    <property type="entry name" value="TPR-like"/>
    <property type="match status" value="1"/>
</dbReference>
<dbReference type="SMART" id="SM00388">
    <property type="entry name" value="HisKA"/>
    <property type="match status" value="1"/>
</dbReference>
<feature type="modified residue" description="4-aspartylphosphate" evidence="4">
    <location>
        <position position="716"/>
    </location>
</feature>
<dbReference type="PROSITE" id="PS01124">
    <property type="entry name" value="HTH_ARAC_FAMILY_2"/>
    <property type="match status" value="1"/>
</dbReference>
<reference evidence="10" key="1">
    <citation type="journal article" date="2019" name="Int. J. Syst. Evol. Microbiol.">
        <title>The Global Catalogue of Microorganisms (GCM) 10K type strain sequencing project: providing services to taxonomists for standard genome sequencing and annotation.</title>
        <authorList>
            <consortium name="The Broad Institute Genomics Platform"/>
            <consortium name="The Broad Institute Genome Sequencing Center for Infectious Disease"/>
            <person name="Wu L."/>
            <person name="Ma J."/>
        </authorList>
    </citation>
    <scope>NUCLEOTIDE SEQUENCE [LARGE SCALE GENOMIC DNA]</scope>
    <source>
        <strain evidence="10">JCM 18283</strain>
    </source>
</reference>
<keyword evidence="5" id="KW-0472">Membrane</keyword>
<feature type="domain" description="Histidine kinase" evidence="7">
    <location>
        <begin position="421"/>
        <end position="638"/>
    </location>
</feature>
<evidence type="ECO:0000256" key="1">
    <source>
        <dbReference type="ARBA" id="ARBA00000085"/>
    </source>
</evidence>
<dbReference type="InterPro" id="IPR036097">
    <property type="entry name" value="HisK_dim/P_sf"/>
</dbReference>
<dbReference type="InterPro" id="IPR019734">
    <property type="entry name" value="TPR_rpt"/>
</dbReference>
<dbReference type="Gene3D" id="1.10.287.130">
    <property type="match status" value="1"/>
</dbReference>
<dbReference type="InterPro" id="IPR005467">
    <property type="entry name" value="His_kinase_dom"/>
</dbReference>
<evidence type="ECO:0000313" key="10">
    <source>
        <dbReference type="Proteomes" id="UP001501436"/>
    </source>
</evidence>
<evidence type="ECO:0000256" key="5">
    <source>
        <dbReference type="SAM" id="Phobius"/>
    </source>
</evidence>
<sequence>MALLATGASFAMAQVANDSLVKKIKTIKNPDSALAYADAQINLAKRNKDKSLEGRALYGKSYRLYMNGDELGALDLARKAHKLVTPRDSFVYIKSATMMAYMLGRHNGELDALKIAFGALKVAEANRWKRLGADCHICIADIYRSMDRPSQALNHAQQAAVDMKLSKDTSMYIIALSTLSNIYSQRNFQTRYNTIKAVEYMELILKKPYADKLTNFERARYLSNLGRLYEMQKRFDKASIVLLEAIDICERENYPAIAKHALNEMATLRNDQGRYQESIEFSKRALALQTDEQTSRLMQRNIYNRLSDSYEGLKNYKEALKYYKLYRDISDTITSLGLTNAATELNEKYKLDKRLLLEEAKSKLARQQRNFSVIIVFIVVIGFVIVYRWYYFKRQREAKLLAKEHKQLARLDAMKTSFFANISHELRTPLTLIMGPLDVLVNQQILNEEKRRMHLETVWRNSKKLLGMVNELLDLGKIEAGNLPIRLQKLQLLPFVRMLYQGFASAAEHRQIRYSIICSIDKDMMVEIDREKLEKIINNLISNAVKFTPANGSIYVNAVAKAGQFEFTVANTGTGIHPDDLKNIFDRYYQGNKVTAEGGTGIGLAISREFTELLGGKIEIDNEWGKGVVFKVNLPLKVVDEMPKQDDAGVSEIEEEDSPVVQGQFTVMVVEDHSEMAHYISAVLKSDYQVVTVNNGVEALAKLEGMTRKPDLIISDVMMPLMDGFLLLEHLKKHDEYHRIPVIMLTALADSPNKLKALTIGVDDYITKPFLSSELLARVSNLLGNVLSRTAQPVIADDDEADEVQDMATSPADLAWLNQVEQLIRKQVGKADLNIAMLSYDLNISERQLNRRIKAITGLTPNKYIRVIRLQIAREAIDSGKYRTVAEISYAAGFETPAYFSKLFKAHYGRDVNDML</sequence>
<feature type="transmembrane region" description="Helical" evidence="5">
    <location>
        <begin position="371"/>
        <end position="390"/>
    </location>
</feature>
<feature type="domain" description="Response regulatory" evidence="8">
    <location>
        <begin position="666"/>
        <end position="783"/>
    </location>
</feature>
<evidence type="ECO:0000259" key="6">
    <source>
        <dbReference type="PROSITE" id="PS01124"/>
    </source>
</evidence>
<comment type="catalytic activity">
    <reaction evidence="1">
        <text>ATP + protein L-histidine = ADP + protein N-phospho-L-histidine.</text>
        <dbReference type="EC" id="2.7.13.3"/>
    </reaction>
</comment>
<dbReference type="SUPFAM" id="SSF47384">
    <property type="entry name" value="Homodimeric domain of signal transducing histidine kinase"/>
    <property type="match status" value="1"/>
</dbReference>
<dbReference type="SMART" id="SM00448">
    <property type="entry name" value="REC"/>
    <property type="match status" value="1"/>
</dbReference>
<name>A0ABP9G0D8_9SPHI</name>
<dbReference type="SMART" id="SM00387">
    <property type="entry name" value="HATPase_c"/>
    <property type="match status" value="1"/>
</dbReference>
<dbReference type="PANTHER" id="PTHR43547:SF2">
    <property type="entry name" value="HYBRID SIGNAL TRANSDUCTION HISTIDINE KINASE C"/>
    <property type="match status" value="1"/>
</dbReference>
<dbReference type="Gene3D" id="1.10.10.60">
    <property type="entry name" value="Homeodomain-like"/>
    <property type="match status" value="1"/>
</dbReference>
<keyword evidence="5" id="KW-1133">Transmembrane helix</keyword>
<proteinExistence type="predicted"/>
<keyword evidence="10" id="KW-1185">Reference proteome</keyword>
<dbReference type="Pfam" id="PF13424">
    <property type="entry name" value="TPR_12"/>
    <property type="match status" value="1"/>
</dbReference>
<dbReference type="CDD" id="cd00082">
    <property type="entry name" value="HisKA"/>
    <property type="match status" value="1"/>
</dbReference>
<dbReference type="InterPro" id="IPR003594">
    <property type="entry name" value="HATPase_dom"/>
</dbReference>
<keyword evidence="3 4" id="KW-0597">Phosphoprotein</keyword>
<dbReference type="InterPro" id="IPR003661">
    <property type="entry name" value="HisK_dim/P_dom"/>
</dbReference>
<dbReference type="SUPFAM" id="SSF55874">
    <property type="entry name" value="ATPase domain of HSP90 chaperone/DNA topoisomerase II/histidine kinase"/>
    <property type="match status" value="1"/>
</dbReference>
<dbReference type="EMBL" id="BAABJI010000002">
    <property type="protein sequence ID" value="GAA4920634.1"/>
    <property type="molecule type" value="Genomic_DNA"/>
</dbReference>
<protein>
    <recommendedName>
        <fullName evidence="2">histidine kinase</fullName>
        <ecNumber evidence="2">2.7.13.3</ecNumber>
    </recommendedName>
</protein>
<dbReference type="InterPro" id="IPR011006">
    <property type="entry name" value="CheY-like_superfamily"/>
</dbReference>
<dbReference type="Gene3D" id="3.40.50.2300">
    <property type="match status" value="1"/>
</dbReference>
<evidence type="ECO:0000259" key="7">
    <source>
        <dbReference type="PROSITE" id="PS50109"/>
    </source>
</evidence>
<evidence type="ECO:0000256" key="3">
    <source>
        <dbReference type="ARBA" id="ARBA00022553"/>
    </source>
</evidence>